<evidence type="ECO:0000256" key="4">
    <source>
        <dbReference type="ARBA" id="ARBA00023002"/>
    </source>
</evidence>
<dbReference type="InterPro" id="IPR036188">
    <property type="entry name" value="FAD/NAD-bd_sf"/>
</dbReference>
<organism evidence="7 8">
    <name type="scientific">Prescottella soli</name>
    <dbReference type="NCBI Taxonomy" id="1543852"/>
    <lineage>
        <taxon>Bacteria</taxon>
        <taxon>Bacillati</taxon>
        <taxon>Actinomycetota</taxon>
        <taxon>Actinomycetes</taxon>
        <taxon>Mycobacteriales</taxon>
        <taxon>Nocardiaceae</taxon>
        <taxon>Prescottella</taxon>
    </lineage>
</organism>
<dbReference type="GO" id="GO:0016491">
    <property type="term" value="F:oxidoreductase activity"/>
    <property type="evidence" value="ECO:0007669"/>
    <property type="project" value="UniProtKB-KW"/>
</dbReference>
<dbReference type="SUPFAM" id="SSF51905">
    <property type="entry name" value="FAD/NAD(P)-binding domain"/>
    <property type="match status" value="1"/>
</dbReference>
<protein>
    <submittedName>
        <fullName evidence="7">L-2-hydroxyglutarate oxidase</fullName>
        <ecNumber evidence="7">1.1.3.-</ecNumber>
    </submittedName>
</protein>
<dbReference type="EC" id="1.1.3.-" evidence="7"/>
<evidence type="ECO:0000313" key="8">
    <source>
        <dbReference type="Proteomes" id="UP001629744"/>
    </source>
</evidence>
<comment type="caution">
    <text evidence="7">The sequence shown here is derived from an EMBL/GenBank/DDBJ whole genome shotgun (WGS) entry which is preliminary data.</text>
</comment>
<dbReference type="InterPro" id="IPR006076">
    <property type="entry name" value="FAD-dep_OxRdtase"/>
</dbReference>
<keyword evidence="8" id="KW-1185">Reference proteome</keyword>
<dbReference type="NCBIfam" id="NF008726">
    <property type="entry name" value="PRK11728.1"/>
    <property type="match status" value="1"/>
</dbReference>
<dbReference type="PANTHER" id="PTHR43104">
    <property type="entry name" value="L-2-HYDROXYGLUTARATE DEHYDROGENASE, MITOCHONDRIAL"/>
    <property type="match status" value="1"/>
</dbReference>
<dbReference type="Gene3D" id="3.50.50.60">
    <property type="entry name" value="FAD/NAD(P)-binding domain"/>
    <property type="match status" value="1"/>
</dbReference>
<evidence type="ECO:0000256" key="2">
    <source>
        <dbReference type="ARBA" id="ARBA00022630"/>
    </source>
</evidence>
<gene>
    <name evidence="7" type="primary">lhgO</name>
    <name evidence="7" type="ORF">ABEU19_004260</name>
</gene>
<sequence>MSKIRAAVVGGGIVGLAVARELLSKLPGADVIVFEKESAVGTHQTGHNSGVVHAGLYYEPGSLKARLCRRGVGLLEKLAADKGVTYEECGKIVVAQNANELDRLRAIYERAQANGVPDVRLVGANEISDIEPHARGVAALHSPHTAIVDYVGIGNALAEDIVTAGGTVLLGHEVAAIATGDATSANAGNRRVSVTTAAGVETFDLVITCAGLQSDRVAHGAGDSAFPKIVPFFGDYFLLSPEKSSLVKGLIYPVPDPKYPFLGVHLTKRFDGAIMLGPNAFLSLGREAYRPRDYSLRDIADAIGFGGFWRFASQNLPAAARESRTVVSTRSFVKEARKYVPAITMADVHRGPRGIRAQAMNSDGTLEDDFVISGKNRLIHVRNAPSPGATSSLAIAEYVVRESLSRAGLLP</sequence>
<name>A0ABW9FZG6_9NOCA</name>
<reference evidence="7 8" key="1">
    <citation type="submission" date="2023-11" db="EMBL/GenBank/DDBJ databases">
        <authorList>
            <person name="Val-Calvo J."/>
            <person name="Scortti M."/>
            <person name="Vazquez-Boland J."/>
        </authorList>
    </citation>
    <scope>NUCLEOTIDE SEQUENCE [LARGE SCALE GENOMIC DNA]</scope>
    <source>
        <strain evidence="7 8">DSM 46662</strain>
    </source>
</reference>
<dbReference type="Proteomes" id="UP001629744">
    <property type="component" value="Unassembled WGS sequence"/>
</dbReference>
<keyword evidence="4 7" id="KW-0560">Oxidoreductase</keyword>
<dbReference type="EMBL" id="JBDLNU010000005">
    <property type="protein sequence ID" value="MFM1730722.1"/>
    <property type="molecule type" value="Genomic_DNA"/>
</dbReference>
<dbReference type="Pfam" id="PF01266">
    <property type="entry name" value="DAO"/>
    <property type="match status" value="1"/>
</dbReference>
<evidence type="ECO:0000256" key="5">
    <source>
        <dbReference type="ARBA" id="ARBA00037941"/>
    </source>
</evidence>
<comment type="similarity">
    <text evidence="5">Belongs to the L2HGDH family.</text>
</comment>
<keyword evidence="2" id="KW-0285">Flavoprotein</keyword>
<feature type="domain" description="FAD dependent oxidoreductase" evidence="6">
    <location>
        <begin position="6"/>
        <end position="400"/>
    </location>
</feature>
<proteinExistence type="inferred from homology"/>
<dbReference type="PANTHER" id="PTHR43104:SF2">
    <property type="entry name" value="L-2-HYDROXYGLUTARATE DEHYDROGENASE, MITOCHONDRIAL"/>
    <property type="match status" value="1"/>
</dbReference>
<dbReference type="RefSeq" id="WP_348611727.1">
    <property type="nucleotide sequence ID" value="NZ_CP157276.1"/>
</dbReference>
<dbReference type="Gene3D" id="3.30.9.10">
    <property type="entry name" value="D-Amino Acid Oxidase, subunit A, domain 2"/>
    <property type="match status" value="1"/>
</dbReference>
<evidence type="ECO:0000256" key="3">
    <source>
        <dbReference type="ARBA" id="ARBA00022827"/>
    </source>
</evidence>
<accession>A0ABW9FZG6</accession>
<comment type="cofactor">
    <cofactor evidence="1">
        <name>FAD</name>
        <dbReference type="ChEBI" id="CHEBI:57692"/>
    </cofactor>
</comment>
<evidence type="ECO:0000259" key="6">
    <source>
        <dbReference type="Pfam" id="PF01266"/>
    </source>
</evidence>
<evidence type="ECO:0000256" key="1">
    <source>
        <dbReference type="ARBA" id="ARBA00001974"/>
    </source>
</evidence>
<keyword evidence="3" id="KW-0274">FAD</keyword>
<evidence type="ECO:0000313" key="7">
    <source>
        <dbReference type="EMBL" id="MFM1730722.1"/>
    </source>
</evidence>